<protein>
    <submittedName>
        <fullName evidence="1">Uncharacterized protein</fullName>
    </submittedName>
</protein>
<organism evidence="1">
    <name type="scientific">Anguilla anguilla</name>
    <name type="common">European freshwater eel</name>
    <name type="synonym">Muraena anguilla</name>
    <dbReference type="NCBI Taxonomy" id="7936"/>
    <lineage>
        <taxon>Eukaryota</taxon>
        <taxon>Metazoa</taxon>
        <taxon>Chordata</taxon>
        <taxon>Craniata</taxon>
        <taxon>Vertebrata</taxon>
        <taxon>Euteleostomi</taxon>
        <taxon>Actinopterygii</taxon>
        <taxon>Neopterygii</taxon>
        <taxon>Teleostei</taxon>
        <taxon>Anguilliformes</taxon>
        <taxon>Anguillidae</taxon>
        <taxon>Anguilla</taxon>
    </lineage>
</organism>
<reference evidence="1" key="2">
    <citation type="journal article" date="2015" name="Fish Shellfish Immunol.">
        <title>Early steps in the European eel (Anguilla anguilla)-Vibrio vulnificus interaction in the gills: Role of the RtxA13 toxin.</title>
        <authorList>
            <person name="Callol A."/>
            <person name="Pajuelo D."/>
            <person name="Ebbesson L."/>
            <person name="Teles M."/>
            <person name="MacKenzie S."/>
            <person name="Amaro C."/>
        </authorList>
    </citation>
    <scope>NUCLEOTIDE SEQUENCE</scope>
</reference>
<dbReference type="AlphaFoldDB" id="A0A0E9VAP4"/>
<proteinExistence type="predicted"/>
<sequence>MHTFARPLLLQVSSAAPPLADLYLF</sequence>
<name>A0A0E9VAP4_ANGAN</name>
<evidence type="ECO:0000313" key="1">
    <source>
        <dbReference type="EMBL" id="JAH75106.1"/>
    </source>
</evidence>
<accession>A0A0E9VAP4</accession>
<dbReference type="EMBL" id="GBXM01033471">
    <property type="protein sequence ID" value="JAH75106.1"/>
    <property type="molecule type" value="Transcribed_RNA"/>
</dbReference>
<reference evidence="1" key="1">
    <citation type="submission" date="2014-11" db="EMBL/GenBank/DDBJ databases">
        <authorList>
            <person name="Amaro Gonzalez C."/>
        </authorList>
    </citation>
    <scope>NUCLEOTIDE SEQUENCE</scope>
</reference>